<accession>A0AAE6KRQ0</accession>
<dbReference type="EMBL" id="CP017174">
    <property type="protein sequence ID" value="QDE67386.1"/>
    <property type="molecule type" value="Genomic_DNA"/>
</dbReference>
<dbReference type="GO" id="GO:0003824">
    <property type="term" value="F:catalytic activity"/>
    <property type="evidence" value="ECO:0007669"/>
    <property type="project" value="InterPro"/>
</dbReference>
<name>A0AAE6KRQ0_MYXXA</name>
<dbReference type="Pfam" id="PF01425">
    <property type="entry name" value="Amidase"/>
    <property type="match status" value="1"/>
</dbReference>
<proteinExistence type="inferred from homology"/>
<protein>
    <submittedName>
        <fullName evidence="3">Amidase</fullName>
    </submittedName>
</protein>
<dbReference type="PANTHER" id="PTHR11895">
    <property type="entry name" value="TRANSAMIDASE"/>
    <property type="match status" value="1"/>
</dbReference>
<gene>
    <name evidence="3" type="ORF">BHS09_10525</name>
</gene>
<comment type="similarity">
    <text evidence="1">Belongs to the amidase family.</text>
</comment>
<dbReference type="InterPro" id="IPR036928">
    <property type="entry name" value="AS_sf"/>
</dbReference>
<dbReference type="SUPFAM" id="SSF75304">
    <property type="entry name" value="Amidase signature (AS) enzymes"/>
    <property type="match status" value="1"/>
</dbReference>
<organism evidence="3 4">
    <name type="scientific">Myxococcus xanthus</name>
    <dbReference type="NCBI Taxonomy" id="34"/>
    <lineage>
        <taxon>Bacteria</taxon>
        <taxon>Pseudomonadati</taxon>
        <taxon>Myxococcota</taxon>
        <taxon>Myxococcia</taxon>
        <taxon>Myxococcales</taxon>
        <taxon>Cystobacterineae</taxon>
        <taxon>Myxococcaceae</taxon>
        <taxon>Myxococcus</taxon>
    </lineage>
</organism>
<dbReference type="Gene3D" id="3.90.1300.10">
    <property type="entry name" value="Amidase signature (AS) domain"/>
    <property type="match status" value="1"/>
</dbReference>
<dbReference type="Proteomes" id="UP000320179">
    <property type="component" value="Chromosome"/>
</dbReference>
<feature type="domain" description="Amidase" evidence="2">
    <location>
        <begin position="28"/>
        <end position="444"/>
    </location>
</feature>
<evidence type="ECO:0000259" key="2">
    <source>
        <dbReference type="Pfam" id="PF01425"/>
    </source>
</evidence>
<dbReference type="AlphaFoldDB" id="A0AAE6KRQ0"/>
<dbReference type="InterPro" id="IPR000120">
    <property type="entry name" value="Amidase"/>
</dbReference>
<dbReference type="PANTHER" id="PTHR11895:SF7">
    <property type="entry name" value="GLUTAMYL-TRNA(GLN) AMIDOTRANSFERASE SUBUNIT A, MITOCHONDRIAL"/>
    <property type="match status" value="1"/>
</dbReference>
<dbReference type="InterPro" id="IPR023631">
    <property type="entry name" value="Amidase_dom"/>
</dbReference>
<evidence type="ECO:0000313" key="3">
    <source>
        <dbReference type="EMBL" id="QDE67386.1"/>
    </source>
</evidence>
<evidence type="ECO:0000256" key="1">
    <source>
        <dbReference type="ARBA" id="ARBA00009199"/>
    </source>
</evidence>
<dbReference type="RefSeq" id="WP_140797809.1">
    <property type="nucleotide sequence ID" value="NZ_CP017173.1"/>
</dbReference>
<evidence type="ECO:0000313" key="4">
    <source>
        <dbReference type="Proteomes" id="UP000320179"/>
    </source>
</evidence>
<sequence>MAKLAALARLDGVAQAELVAKGEVSAEELLDACVERMAALNPLLNAAPVLDFERARTRPAAPGPFSGVPFLIKDVTPYPGLRWSLGSRLFAGNITDQATPYSERLDEAGLVTVGKSATSEFGMLGSTETLLDGITHNPWELSTSAAGSSGGAAAAVAAGLVPLAHASDGGGSVRIPASVCGLFGFKPSRGRCVSASLGESDFGALVSEHCVSRSVRDSALLLSLTEDRDAGLPPVGYVREPLSRRLRIGTWTRTMTGEEPEPAVRRAYDEAVALCLALGHDVEPISPPVVDGATLGEAFFLFGGAAVAGAVQMVEHLRGRPVAPNELEPFSQALTEVFRRGGSDALTEARRVFADSVERYLSAVREYDAVLTPTLAVVPWRIGHLSPVLPREALMRRMATAVGYTPIQNIVGCPAMSVPLHVSDDGLPIGTHFAAAPGAEALLLELAYQLEAARPWHDRWAPYSYPRLFDA</sequence>
<reference evidence="3 4" key="1">
    <citation type="journal article" date="2019" name="Science">
        <title>Social genes are selection hotspots in kin groups of a soil microbe.</title>
        <authorList>
            <person name="Wielgoss S."/>
            <person name="Wolfensberger R."/>
            <person name="Sun L."/>
            <person name="Fiegna F."/>
            <person name="Velicer G.J."/>
        </authorList>
    </citation>
    <scope>NUCLEOTIDE SEQUENCE [LARGE SCALE GENOMIC DNA]</scope>
    <source>
        <strain evidence="3 4">MC3.5.9c15</strain>
    </source>
</reference>